<proteinExistence type="predicted"/>
<feature type="transmembrane region" description="Helical" evidence="1">
    <location>
        <begin position="14"/>
        <end position="37"/>
    </location>
</feature>
<keyword evidence="1" id="KW-0472">Membrane</keyword>
<dbReference type="AlphaFoldDB" id="A0A1I1GWU5"/>
<keyword evidence="3" id="KW-1185">Reference proteome</keyword>
<evidence type="ECO:0000313" key="2">
    <source>
        <dbReference type="EMBL" id="SFC14308.1"/>
    </source>
</evidence>
<organism evidence="2 3">
    <name type="scientific">Pseudoalteromonas denitrificans DSM 6059</name>
    <dbReference type="NCBI Taxonomy" id="1123010"/>
    <lineage>
        <taxon>Bacteria</taxon>
        <taxon>Pseudomonadati</taxon>
        <taxon>Pseudomonadota</taxon>
        <taxon>Gammaproteobacteria</taxon>
        <taxon>Alteromonadales</taxon>
        <taxon>Pseudoalteromonadaceae</taxon>
        <taxon>Pseudoalteromonas</taxon>
    </lineage>
</organism>
<dbReference type="STRING" id="1123010.SAMN02745724_01009"/>
<sequence>MDVKKTKKTKLQEFYLYCFSTLVTTYFVGSLAGMTMLSTKFDFTLPVNLILLFLLLPILYFGYMTYRSLRILINALDLNAEV</sequence>
<evidence type="ECO:0000256" key="1">
    <source>
        <dbReference type="SAM" id="Phobius"/>
    </source>
</evidence>
<keyword evidence="1" id="KW-0812">Transmembrane</keyword>
<feature type="transmembrane region" description="Helical" evidence="1">
    <location>
        <begin position="43"/>
        <end position="63"/>
    </location>
</feature>
<protein>
    <submittedName>
        <fullName evidence="2">Uncharacterized protein</fullName>
    </submittedName>
</protein>
<keyword evidence="1" id="KW-1133">Transmembrane helix</keyword>
<dbReference type="RefSeq" id="WP_091980925.1">
    <property type="nucleotide sequence ID" value="NZ_FOLO01000005.1"/>
</dbReference>
<accession>A0A1I1GWU5</accession>
<reference evidence="2 3" key="1">
    <citation type="submission" date="2016-10" db="EMBL/GenBank/DDBJ databases">
        <authorList>
            <person name="de Groot N.N."/>
        </authorList>
    </citation>
    <scope>NUCLEOTIDE SEQUENCE [LARGE SCALE GENOMIC DNA]</scope>
    <source>
        <strain evidence="2 3">DSM 6059</strain>
    </source>
</reference>
<name>A0A1I1GWU5_9GAMM</name>
<dbReference type="EMBL" id="FOLO01000005">
    <property type="protein sequence ID" value="SFC14308.1"/>
    <property type="molecule type" value="Genomic_DNA"/>
</dbReference>
<dbReference type="Proteomes" id="UP000198862">
    <property type="component" value="Unassembled WGS sequence"/>
</dbReference>
<gene>
    <name evidence="2" type="ORF">SAMN02745724_01009</name>
</gene>
<evidence type="ECO:0000313" key="3">
    <source>
        <dbReference type="Proteomes" id="UP000198862"/>
    </source>
</evidence>